<evidence type="ECO:0000256" key="1">
    <source>
        <dbReference type="ARBA" id="ARBA00005054"/>
    </source>
</evidence>
<feature type="binding site" evidence="6">
    <location>
        <position position="64"/>
    </location>
    <ligand>
        <name>(6R)-10-formyltetrahydrofolate</name>
        <dbReference type="ChEBI" id="CHEBI:195366"/>
    </ligand>
</feature>
<feature type="site" description="Raises pKa of active site His" evidence="6">
    <location>
        <position position="144"/>
    </location>
</feature>
<evidence type="ECO:0000259" key="7">
    <source>
        <dbReference type="Pfam" id="PF00551"/>
    </source>
</evidence>
<evidence type="ECO:0000256" key="6">
    <source>
        <dbReference type="HAMAP-Rule" id="MF_01930"/>
    </source>
</evidence>
<feature type="binding site" evidence="6">
    <location>
        <begin position="11"/>
        <end position="13"/>
    </location>
    <ligand>
        <name>N(1)-(5-phospho-beta-D-ribosyl)glycinamide</name>
        <dbReference type="ChEBI" id="CHEBI:143788"/>
    </ligand>
</feature>
<dbReference type="SUPFAM" id="SSF53328">
    <property type="entry name" value="Formyltransferase"/>
    <property type="match status" value="1"/>
</dbReference>
<dbReference type="Proteomes" id="UP000503251">
    <property type="component" value="Chromosome"/>
</dbReference>
<dbReference type="EC" id="2.1.2.2" evidence="6"/>
<dbReference type="CDD" id="cd08645">
    <property type="entry name" value="FMT_core_GART"/>
    <property type="match status" value="1"/>
</dbReference>
<reference evidence="9 10" key="1">
    <citation type="submission" date="2018-06" db="EMBL/GenBank/DDBJ databases">
        <title>Complete genome of Desulfovibrio marinus P48SEP.</title>
        <authorList>
            <person name="Crispim J.S."/>
            <person name="Vidigal P.M.P."/>
            <person name="Silva L.C.F."/>
            <person name="Araujo L.C."/>
            <person name="Laguardia C.N."/>
            <person name="Dias R.S."/>
            <person name="Sousa M.P."/>
            <person name="Paula S.O."/>
            <person name="Silva C."/>
        </authorList>
    </citation>
    <scope>NUCLEOTIDE SEQUENCE [LARGE SCALE GENOMIC DNA]</scope>
    <source>
        <strain evidence="9 10">P48SEP</strain>
    </source>
</reference>
<keyword evidence="11" id="KW-1185">Reference proteome</keyword>
<dbReference type="PROSITE" id="PS00373">
    <property type="entry name" value="GART"/>
    <property type="match status" value="1"/>
</dbReference>
<feature type="domain" description="Formyl transferase N-terminal" evidence="7">
    <location>
        <begin position="1"/>
        <end position="181"/>
    </location>
</feature>
<evidence type="ECO:0000256" key="3">
    <source>
        <dbReference type="ARBA" id="ARBA00022755"/>
    </source>
</evidence>
<dbReference type="GO" id="GO:0006189">
    <property type="term" value="P:'de novo' IMP biosynthetic process"/>
    <property type="evidence" value="ECO:0007669"/>
    <property type="project" value="UniProtKB-UniRule"/>
</dbReference>
<dbReference type="InterPro" id="IPR002376">
    <property type="entry name" value="Formyl_transf_N"/>
</dbReference>
<comment type="caution">
    <text evidence="6">Lacks conserved residue(s) required for the propagation of feature annotation.</text>
</comment>
<dbReference type="Proteomes" id="UP000434052">
    <property type="component" value="Unassembled WGS sequence"/>
</dbReference>
<comment type="pathway">
    <text evidence="1 6">Purine metabolism; IMP biosynthesis via de novo pathway; N(2)-formyl-N(1)-(5-phospho-D-ribosyl)glycinamide from N(1)-(5-phospho-D-ribosyl)glycinamide (10-formyl THF route): step 1/1.</text>
</comment>
<sequence length="226" mass="24236">MKLAVLVSGSGSNLQSIIDHVEAGHIAAEIAVVFSNKEDAYGLTRARNHGIPTAVIQHTEFTDREAFDAAMVRALQEHGADTVALAGFMRMLTPVFLNAFPMRVLNIHPALLPSFPGTHGQHDAATFGVRLAGCTVHFVDEKMDHGPVVIQAALPVTPGIAGDDLAGQILRLEHRVYPQALAWMAQDRIRLDGRIVHIEGSGVPVCDTDGVGPYLVNPPLEDDFAA</sequence>
<evidence type="ECO:0000313" key="10">
    <source>
        <dbReference type="Proteomes" id="UP000434052"/>
    </source>
</evidence>
<keyword evidence="2 6" id="KW-0808">Transferase</keyword>
<dbReference type="EMBL" id="CP039543">
    <property type="protein sequence ID" value="QJT10566.1"/>
    <property type="molecule type" value="Genomic_DNA"/>
</dbReference>
<dbReference type="InterPro" id="IPR004607">
    <property type="entry name" value="GART"/>
</dbReference>
<protein>
    <recommendedName>
        <fullName evidence="6">Phosphoribosylglycinamide formyltransferase</fullName>
        <ecNumber evidence="6">2.1.2.2</ecNumber>
    </recommendedName>
    <alternativeName>
        <fullName evidence="6">5'-phosphoribosylglycinamide transformylase</fullName>
    </alternativeName>
    <alternativeName>
        <fullName evidence="6">GAR transformylase</fullName>
        <shortName evidence="6">GART</shortName>
    </alternativeName>
</protein>
<feature type="active site" description="Proton donor" evidence="6">
    <location>
        <position position="108"/>
    </location>
</feature>
<evidence type="ECO:0000256" key="5">
    <source>
        <dbReference type="ARBA" id="ARBA00047664"/>
    </source>
</evidence>
<evidence type="ECO:0000256" key="4">
    <source>
        <dbReference type="ARBA" id="ARBA00038440"/>
    </source>
</evidence>
<dbReference type="HAMAP" id="MF_01930">
    <property type="entry name" value="PurN"/>
    <property type="match status" value="1"/>
</dbReference>
<proteinExistence type="inferred from homology"/>
<evidence type="ECO:0000313" key="8">
    <source>
        <dbReference type="EMBL" id="QJT10566.1"/>
    </source>
</evidence>
<keyword evidence="3 6" id="KW-0658">Purine biosynthesis</keyword>
<dbReference type="AlphaFoldDB" id="A0A6P1ZHU8"/>
<dbReference type="GO" id="GO:0005829">
    <property type="term" value="C:cytosol"/>
    <property type="evidence" value="ECO:0007669"/>
    <property type="project" value="TreeGrafter"/>
</dbReference>
<gene>
    <name evidence="6" type="primary">purN</name>
    <name evidence="9" type="ORF">DQK91_09945</name>
    <name evidence="8" type="ORF">E8L03_17295</name>
</gene>
<evidence type="ECO:0000313" key="11">
    <source>
        <dbReference type="Proteomes" id="UP000503251"/>
    </source>
</evidence>
<reference evidence="8 11" key="2">
    <citation type="submission" date="2019-04" db="EMBL/GenBank/DDBJ databases">
        <title>Isolation and culture of sulfate reducing bacteria from the cold seep of the South China Sea.</title>
        <authorList>
            <person name="Sun C."/>
            <person name="Liu R."/>
        </authorList>
    </citation>
    <scope>NUCLEOTIDE SEQUENCE [LARGE SCALE GENOMIC DNA]</scope>
    <source>
        <strain evidence="8 11">CS1</strain>
    </source>
</reference>
<dbReference type="GO" id="GO:0004644">
    <property type="term" value="F:phosphoribosylglycinamide formyltransferase activity"/>
    <property type="evidence" value="ECO:0007669"/>
    <property type="project" value="UniProtKB-UniRule"/>
</dbReference>
<comment type="function">
    <text evidence="6">Catalyzes the transfer of a formyl group from 10-formyltetrahydrofolate to 5-phospho-ribosyl-glycinamide (GAR), producing 5-phospho-ribosyl-N-formylglycinamide (FGAR) and tetrahydrofolate.</text>
</comment>
<dbReference type="NCBIfam" id="TIGR00639">
    <property type="entry name" value="PurN"/>
    <property type="match status" value="1"/>
</dbReference>
<dbReference type="OrthoDB" id="9806170at2"/>
<dbReference type="RefSeq" id="WP_144305199.1">
    <property type="nucleotide sequence ID" value="NZ_CP039543.1"/>
</dbReference>
<dbReference type="PANTHER" id="PTHR43369:SF2">
    <property type="entry name" value="PHOSPHORIBOSYLGLYCINAMIDE FORMYLTRANSFERASE"/>
    <property type="match status" value="1"/>
</dbReference>
<dbReference type="PANTHER" id="PTHR43369">
    <property type="entry name" value="PHOSPHORIBOSYLGLYCINAMIDE FORMYLTRANSFERASE"/>
    <property type="match status" value="1"/>
</dbReference>
<dbReference type="Gene3D" id="3.40.50.170">
    <property type="entry name" value="Formyl transferase, N-terminal domain"/>
    <property type="match status" value="1"/>
</dbReference>
<dbReference type="Pfam" id="PF00551">
    <property type="entry name" value="Formyl_trans_N"/>
    <property type="match status" value="1"/>
</dbReference>
<dbReference type="InterPro" id="IPR036477">
    <property type="entry name" value="Formyl_transf_N_sf"/>
</dbReference>
<comment type="similarity">
    <text evidence="4 6">Belongs to the GART family.</text>
</comment>
<accession>A0A6P1ZHU8</accession>
<organism evidence="9 10">
    <name type="scientific">Oceanidesulfovibrio marinus</name>
    <dbReference type="NCBI Taxonomy" id="370038"/>
    <lineage>
        <taxon>Bacteria</taxon>
        <taxon>Pseudomonadati</taxon>
        <taxon>Thermodesulfobacteriota</taxon>
        <taxon>Desulfovibrionia</taxon>
        <taxon>Desulfovibrionales</taxon>
        <taxon>Desulfovibrionaceae</taxon>
        <taxon>Oceanidesulfovibrio</taxon>
    </lineage>
</organism>
<dbReference type="EMBL" id="QMIF01000005">
    <property type="protein sequence ID" value="TVM34202.1"/>
    <property type="molecule type" value="Genomic_DNA"/>
</dbReference>
<name>A0A6P1ZHU8_9BACT</name>
<comment type="catalytic activity">
    <reaction evidence="5 6">
        <text>N(1)-(5-phospho-beta-D-ribosyl)glycinamide + (6R)-10-formyltetrahydrofolate = N(2)-formyl-N(1)-(5-phospho-beta-D-ribosyl)glycinamide + (6S)-5,6,7,8-tetrahydrofolate + H(+)</text>
        <dbReference type="Rhea" id="RHEA:15053"/>
        <dbReference type="ChEBI" id="CHEBI:15378"/>
        <dbReference type="ChEBI" id="CHEBI:57453"/>
        <dbReference type="ChEBI" id="CHEBI:143788"/>
        <dbReference type="ChEBI" id="CHEBI:147286"/>
        <dbReference type="ChEBI" id="CHEBI:195366"/>
        <dbReference type="EC" id="2.1.2.2"/>
    </reaction>
</comment>
<evidence type="ECO:0000256" key="2">
    <source>
        <dbReference type="ARBA" id="ARBA00022679"/>
    </source>
</evidence>
<feature type="binding site" evidence="6">
    <location>
        <position position="106"/>
    </location>
    <ligand>
        <name>(6R)-10-formyltetrahydrofolate</name>
        <dbReference type="ChEBI" id="CHEBI:195366"/>
    </ligand>
</feature>
<evidence type="ECO:0000313" key="9">
    <source>
        <dbReference type="EMBL" id="TVM34202.1"/>
    </source>
</evidence>
<dbReference type="InterPro" id="IPR001555">
    <property type="entry name" value="GART_AS"/>
</dbReference>
<dbReference type="UniPathway" id="UPA00074">
    <property type="reaction ID" value="UER00126"/>
</dbReference>